<dbReference type="InterPro" id="IPR011741">
    <property type="entry name" value="Phg_2220_C"/>
</dbReference>
<feature type="domain" description="Phage conserved hypothetical protein C-terminal" evidence="2">
    <location>
        <begin position="168"/>
        <end position="239"/>
    </location>
</feature>
<geneLocation type="plasmid" evidence="3 4">
    <name>p1unnamed</name>
</geneLocation>
<name>A0ABY4PK38_9LACO</name>
<protein>
    <submittedName>
        <fullName evidence="3">Conserved phage C-terminal domain-containing protein</fullName>
    </submittedName>
</protein>
<evidence type="ECO:0000256" key="1">
    <source>
        <dbReference type="SAM" id="MobiDB-lite"/>
    </source>
</evidence>
<evidence type="ECO:0000313" key="3">
    <source>
        <dbReference type="EMBL" id="UQS85817.1"/>
    </source>
</evidence>
<dbReference type="Proteomes" id="UP000831859">
    <property type="component" value="Plasmid p1unnamed"/>
</dbReference>
<organism evidence="3 4">
    <name type="scientific">Apilactobacillus apisilvae</name>
    <dbReference type="NCBI Taxonomy" id="2923364"/>
    <lineage>
        <taxon>Bacteria</taxon>
        <taxon>Bacillati</taxon>
        <taxon>Bacillota</taxon>
        <taxon>Bacilli</taxon>
        <taxon>Lactobacillales</taxon>
        <taxon>Lactobacillaceae</taxon>
        <taxon>Apilactobacillus</taxon>
    </lineage>
</organism>
<gene>
    <name evidence="3" type="ORF">MOO46_07440</name>
</gene>
<feature type="compositionally biased region" description="Polar residues" evidence="1">
    <location>
        <begin position="122"/>
        <end position="148"/>
    </location>
</feature>
<feature type="region of interest" description="Disordered" evidence="1">
    <location>
        <begin position="122"/>
        <end position="164"/>
    </location>
</feature>
<dbReference type="NCBIfam" id="TIGR02220">
    <property type="entry name" value="phg_TIGR02220"/>
    <property type="match status" value="1"/>
</dbReference>
<evidence type="ECO:0000313" key="4">
    <source>
        <dbReference type="Proteomes" id="UP000831859"/>
    </source>
</evidence>
<evidence type="ECO:0000259" key="2">
    <source>
        <dbReference type="Pfam" id="PF09524"/>
    </source>
</evidence>
<sequence>MNNEFNYLFNERPLVIRPELARIVGLNESIFLQQLNYWLIKSNHLIDGKKWIYNTYNTWHDQFPFWSVSTIKRLITHLENKKLILIVKYNKAGFDKTNWYTINYPELQKSVNQRLVQNDPTSGSNCTNGLGQDEPTNTIDYTETTSETNKNHKSSSKTEHDHSAAKEVIAYLNERTGKHYRNTSSNYRMIEPRLKDYSVDDLKHVVDVKCSQWINDSKMNKFLRPATLFQASKIDGYLNEQPKKEIGGGSYNDLDF</sequence>
<accession>A0ABY4PK38</accession>
<dbReference type="EMBL" id="CP093363">
    <property type="protein sequence ID" value="UQS85817.1"/>
    <property type="molecule type" value="Genomic_DNA"/>
</dbReference>
<keyword evidence="3" id="KW-0614">Plasmid</keyword>
<keyword evidence="4" id="KW-1185">Reference proteome</keyword>
<dbReference type="RefSeq" id="WP_249511781.1">
    <property type="nucleotide sequence ID" value="NZ_CP093363.1"/>
</dbReference>
<dbReference type="Pfam" id="PF09524">
    <property type="entry name" value="Phg_2220_C"/>
    <property type="match status" value="1"/>
</dbReference>
<proteinExistence type="predicted"/>
<reference evidence="3 4" key="1">
    <citation type="journal article" date="2022" name="Int. J. Syst. Evol. Microbiol.">
        <title>Apilactobacillus apisilvae sp. nov., Nicolia spurrieriana gen. nov. sp. nov., Bombilactobacillus folatiphilus sp. nov. and Bombilactobacillus thymidiniphilus sp. nov., four new lactic acid bacterial isolates from stingless bees Tetragonula carbonaria and Austroplebeia australis.</title>
        <authorList>
            <person name="Oliphant S.A."/>
            <person name="Watson-Haigh N.S."/>
            <person name="Sumby K.M."/>
            <person name="Gardner J."/>
            <person name="Groom S."/>
            <person name="Jiranek V."/>
        </authorList>
    </citation>
    <scope>NUCLEOTIDE SEQUENCE [LARGE SCALE GENOMIC DNA]</scope>
    <source>
        <strain evidence="3 4">SG5_A10</strain>
    </source>
</reference>